<protein>
    <recommendedName>
        <fullName evidence="3">RWD domain-containing protein</fullName>
    </recommendedName>
</protein>
<dbReference type="EMBL" id="CABIJS010000222">
    <property type="protein sequence ID" value="VUZ46944.1"/>
    <property type="molecule type" value="Genomic_DNA"/>
</dbReference>
<dbReference type="Proteomes" id="UP000321570">
    <property type="component" value="Unassembled WGS sequence"/>
</dbReference>
<sequence length="126" mass="14998">MSLLEFEMVGIKSAIESEDQMQYEYVDDTSSQFVIQRVFARPVTYIFHIPSNYPREIPTFQYIGEEARLVNSVNAFPDTDRTLTRLFLRVIFLDYLRYNIPFPDCFMAIDPIFYLYLQNQYESSTE</sequence>
<reference evidence="1 2" key="1">
    <citation type="submission" date="2019-07" db="EMBL/GenBank/DDBJ databases">
        <authorList>
            <person name="Jastrzebski P J."/>
            <person name="Paukszto L."/>
            <person name="Jastrzebski P J."/>
        </authorList>
    </citation>
    <scope>NUCLEOTIDE SEQUENCE [LARGE SCALE GENOMIC DNA]</scope>
    <source>
        <strain evidence="1 2">WMS-il1</strain>
    </source>
</reference>
<accession>A0A564YK67</accession>
<evidence type="ECO:0000313" key="1">
    <source>
        <dbReference type="EMBL" id="VUZ46944.1"/>
    </source>
</evidence>
<evidence type="ECO:0000313" key="2">
    <source>
        <dbReference type="Proteomes" id="UP000321570"/>
    </source>
</evidence>
<keyword evidence="2" id="KW-1185">Reference proteome</keyword>
<organism evidence="1 2">
    <name type="scientific">Hymenolepis diminuta</name>
    <name type="common">Rat tapeworm</name>
    <dbReference type="NCBI Taxonomy" id="6216"/>
    <lineage>
        <taxon>Eukaryota</taxon>
        <taxon>Metazoa</taxon>
        <taxon>Spiralia</taxon>
        <taxon>Lophotrochozoa</taxon>
        <taxon>Platyhelminthes</taxon>
        <taxon>Cestoda</taxon>
        <taxon>Eucestoda</taxon>
        <taxon>Cyclophyllidea</taxon>
        <taxon>Hymenolepididae</taxon>
        <taxon>Hymenolepis</taxon>
    </lineage>
</organism>
<dbReference type="AlphaFoldDB" id="A0A564YK67"/>
<gene>
    <name evidence="1" type="ORF">WMSIL1_LOCUS6708</name>
</gene>
<evidence type="ECO:0008006" key="3">
    <source>
        <dbReference type="Google" id="ProtNLM"/>
    </source>
</evidence>
<proteinExistence type="predicted"/>
<name>A0A564YK67_HYMDI</name>